<dbReference type="SMART" id="SM00026">
    <property type="entry name" value="EPEND"/>
    <property type="match status" value="1"/>
</dbReference>
<reference evidence="3" key="3">
    <citation type="submission" date="2025-09" db="UniProtKB">
        <authorList>
            <consortium name="Ensembl"/>
        </authorList>
    </citation>
    <scope>IDENTIFICATION</scope>
</reference>
<name>M3XKD4_LATCH</name>
<dbReference type="OrthoDB" id="9942506at2759"/>
<reference evidence="3" key="2">
    <citation type="submission" date="2025-08" db="UniProtKB">
        <authorList>
            <consortium name="Ensembl"/>
        </authorList>
    </citation>
    <scope>IDENTIFICATION</scope>
</reference>
<dbReference type="OMA" id="NTWTGTL"/>
<sequence length="197" mass="22170">MKALTALLTFGFLFLLTDGQKPKPCEGPLLLEGQFVVMDSSKKSVVMGKFSNDTILQRSRVVEEIFLEPNKTIKTEKILLYNMSTMYTINLETKSCNKTHLDTPFRKIEVPKDAEFVSQLVFGGSSDPREGLLVNIWKGTEHEFGGYYQVSVTEFGCLPLSTLYLSEKTSWVITSYLNLTEGIEDPNVFVPPSFCNT</sequence>
<dbReference type="EMBL" id="AFYH01016063">
    <property type="status" value="NOT_ANNOTATED_CDS"/>
    <property type="molecule type" value="Genomic_DNA"/>
</dbReference>
<feature type="chain" id="PRO_5004043518" description="Ependymin" evidence="2">
    <location>
        <begin position="20"/>
        <end position="197"/>
    </location>
</feature>
<dbReference type="Pfam" id="PF00811">
    <property type="entry name" value="Ependymin"/>
    <property type="match status" value="1"/>
</dbReference>
<accession>M3XKD4</accession>
<reference evidence="4" key="1">
    <citation type="submission" date="2011-08" db="EMBL/GenBank/DDBJ databases">
        <title>The draft genome of Latimeria chalumnae.</title>
        <authorList>
            <person name="Di Palma F."/>
            <person name="Alfoldi J."/>
            <person name="Johnson J."/>
            <person name="Berlin A."/>
            <person name="Gnerre S."/>
            <person name="Jaffe D."/>
            <person name="MacCallum I."/>
            <person name="Young S."/>
            <person name="Walker B.J."/>
            <person name="Lander E."/>
            <person name="Lindblad-Toh K."/>
        </authorList>
    </citation>
    <scope>NUCLEOTIDE SEQUENCE [LARGE SCALE GENOMIC DNA]</scope>
    <source>
        <strain evidence="4">Wild caught</strain>
    </source>
</reference>
<evidence type="ECO:0000313" key="4">
    <source>
        <dbReference type="Proteomes" id="UP000008672"/>
    </source>
</evidence>
<dbReference type="InterPro" id="IPR001299">
    <property type="entry name" value="Ependymin"/>
</dbReference>
<feature type="signal peptide" evidence="2">
    <location>
        <begin position="1"/>
        <end position="19"/>
    </location>
</feature>
<dbReference type="GeneID" id="102361227"/>
<dbReference type="GeneTree" id="ENSGT00940000164430"/>
<dbReference type="eggNOG" id="ENOG502S2YP">
    <property type="taxonomic scope" value="Eukaryota"/>
</dbReference>
<dbReference type="PANTHER" id="PTHR10697:SF5">
    <property type="entry name" value="EPENDYMIN-RELATED"/>
    <property type="match status" value="1"/>
</dbReference>
<dbReference type="KEGG" id="lcm:102361227"/>
<dbReference type="EMBL" id="AFYH01016062">
    <property type="status" value="NOT_ANNOTATED_CDS"/>
    <property type="molecule type" value="Genomic_DNA"/>
</dbReference>
<dbReference type="HOGENOM" id="CLU_097673_1_0_1"/>
<evidence type="ECO:0008006" key="5">
    <source>
        <dbReference type="Google" id="ProtNLM"/>
    </source>
</evidence>
<dbReference type="AlphaFoldDB" id="M3XKD4"/>
<organism evidence="3 4">
    <name type="scientific">Latimeria chalumnae</name>
    <name type="common">Coelacanth</name>
    <dbReference type="NCBI Taxonomy" id="7897"/>
    <lineage>
        <taxon>Eukaryota</taxon>
        <taxon>Metazoa</taxon>
        <taxon>Chordata</taxon>
        <taxon>Craniata</taxon>
        <taxon>Vertebrata</taxon>
        <taxon>Euteleostomi</taxon>
        <taxon>Coelacanthiformes</taxon>
        <taxon>Coelacanthidae</taxon>
        <taxon>Latimeria</taxon>
    </lineage>
</organism>
<dbReference type="Ensembl" id="ENSLACT00000025567.1">
    <property type="protein sequence ID" value="ENSLACP00000023190.1"/>
    <property type="gene ID" value="ENSLACG00000018325.2"/>
</dbReference>
<keyword evidence="2" id="KW-0732">Signal</keyword>
<protein>
    <recommendedName>
        <fullName evidence="5">Ependymin</fullName>
    </recommendedName>
</protein>
<dbReference type="EMBL" id="AFYH01016061">
    <property type="status" value="NOT_ANNOTATED_CDS"/>
    <property type="molecule type" value="Genomic_DNA"/>
</dbReference>
<dbReference type="GO" id="GO:0005576">
    <property type="term" value="C:extracellular region"/>
    <property type="evidence" value="ECO:0007669"/>
    <property type="project" value="InterPro"/>
</dbReference>
<dbReference type="InParanoid" id="M3XKD4"/>
<evidence type="ECO:0000313" key="3">
    <source>
        <dbReference type="Ensembl" id="ENSLACP00000023190.1"/>
    </source>
</evidence>
<comment type="similarity">
    <text evidence="1">Belongs to the ependymin family.</text>
</comment>
<evidence type="ECO:0000256" key="2">
    <source>
        <dbReference type="SAM" id="SignalP"/>
    </source>
</evidence>
<dbReference type="Proteomes" id="UP000008672">
    <property type="component" value="Unassembled WGS sequence"/>
</dbReference>
<dbReference type="PANTHER" id="PTHR10697">
    <property type="entry name" value="MAMMALIAN EPENDYMIN-RELATED PROTEIN 1"/>
    <property type="match status" value="1"/>
</dbReference>
<dbReference type="GO" id="GO:0007160">
    <property type="term" value="P:cell-matrix adhesion"/>
    <property type="evidence" value="ECO:0007669"/>
    <property type="project" value="InterPro"/>
</dbReference>
<dbReference type="RefSeq" id="XP_005988944.1">
    <property type="nucleotide sequence ID" value="XM_005988882.3"/>
</dbReference>
<proteinExistence type="inferred from homology"/>
<dbReference type="GO" id="GO:0005509">
    <property type="term" value="F:calcium ion binding"/>
    <property type="evidence" value="ECO:0007669"/>
    <property type="project" value="InterPro"/>
</dbReference>
<keyword evidence="4" id="KW-1185">Reference proteome</keyword>
<dbReference type="GO" id="GO:0005764">
    <property type="term" value="C:lysosome"/>
    <property type="evidence" value="ECO:0007669"/>
    <property type="project" value="TreeGrafter"/>
</dbReference>
<dbReference type="PRINTS" id="PR00317">
    <property type="entry name" value="EPENDYMIN"/>
</dbReference>
<gene>
    <name evidence="3" type="primary">LOC102361227</name>
</gene>
<dbReference type="Bgee" id="ENSLACG00000018325">
    <property type="expression patterns" value="Expressed in chordate pharynx and 6 other cell types or tissues"/>
</dbReference>
<evidence type="ECO:0000256" key="1">
    <source>
        <dbReference type="ARBA" id="ARBA00010771"/>
    </source>
</evidence>
<dbReference type="STRING" id="7897.ENSLACP00000023190"/>